<reference evidence="2 3" key="1">
    <citation type="submission" date="2011-06" db="EMBL/GenBank/DDBJ databases">
        <title>The draft genome of Thiocapsa marina 5811.</title>
        <authorList>
            <consortium name="US DOE Joint Genome Institute (JGI-PGF)"/>
            <person name="Lucas S."/>
            <person name="Han J."/>
            <person name="Cheng J.-F."/>
            <person name="Goodwin L."/>
            <person name="Pitluck S."/>
            <person name="Peters L."/>
            <person name="Land M.L."/>
            <person name="Hauser L."/>
            <person name="Vogl K."/>
            <person name="Liu Z."/>
            <person name="Imhoff J."/>
            <person name="Thiel V."/>
            <person name="Frigaard N.-U."/>
            <person name="Bryant D."/>
            <person name="Woyke T.J."/>
        </authorList>
    </citation>
    <scope>NUCLEOTIDE SEQUENCE [LARGE SCALE GENOMIC DNA]</scope>
    <source>
        <strain evidence="2 3">5811</strain>
    </source>
</reference>
<dbReference type="PANTHER" id="PTHR34610:SF3">
    <property type="entry name" value="SSL7007 PROTEIN"/>
    <property type="match status" value="1"/>
</dbReference>
<dbReference type="eggNOG" id="COG1569">
    <property type="taxonomic scope" value="Bacteria"/>
</dbReference>
<dbReference type="InterPro" id="IPR002850">
    <property type="entry name" value="PIN_toxin-like"/>
</dbReference>
<dbReference type="EMBL" id="AFWV01000024">
    <property type="protein sequence ID" value="EGV16066.1"/>
    <property type="molecule type" value="Genomic_DNA"/>
</dbReference>
<dbReference type="SUPFAM" id="SSF88723">
    <property type="entry name" value="PIN domain-like"/>
    <property type="match status" value="1"/>
</dbReference>
<evidence type="ECO:0000313" key="2">
    <source>
        <dbReference type="EMBL" id="EGV16066.1"/>
    </source>
</evidence>
<dbReference type="InterPro" id="IPR029060">
    <property type="entry name" value="PIN-like_dom_sf"/>
</dbReference>
<organism evidence="2 3">
    <name type="scientific">Thiocapsa marina 5811</name>
    <dbReference type="NCBI Taxonomy" id="768671"/>
    <lineage>
        <taxon>Bacteria</taxon>
        <taxon>Pseudomonadati</taxon>
        <taxon>Pseudomonadota</taxon>
        <taxon>Gammaproteobacteria</taxon>
        <taxon>Chromatiales</taxon>
        <taxon>Chromatiaceae</taxon>
        <taxon>Thiocapsa</taxon>
    </lineage>
</organism>
<dbReference type="InterPro" id="IPR002716">
    <property type="entry name" value="PIN_dom"/>
</dbReference>
<dbReference type="NCBIfam" id="TIGR00305">
    <property type="entry name" value="putative toxin-antitoxin system toxin component, PIN family"/>
    <property type="match status" value="1"/>
</dbReference>
<gene>
    <name evidence="2" type="ORF">ThimaDRAFT_4667</name>
</gene>
<accession>F9UIB4</accession>
<evidence type="ECO:0000259" key="1">
    <source>
        <dbReference type="Pfam" id="PF13470"/>
    </source>
</evidence>
<evidence type="ECO:0000313" key="3">
    <source>
        <dbReference type="Proteomes" id="UP000005459"/>
    </source>
</evidence>
<dbReference type="AlphaFoldDB" id="F9UIB4"/>
<sequence length="145" mass="16620">MTAKRAVIDTNVLISAALTTGTPPSLVTHFLLEHGRLLFSRETFAELETRLWRPKFDRYLTLEDRQALLHDFSAAAEWVELDQDDHDRKRFSRDPDDDKFVWTAMVGDAEWLVSGDTDLLDLASVLEKIRILSPAQALELIRQPD</sequence>
<dbReference type="OrthoDB" id="9802272at2"/>
<protein>
    <recommendedName>
        <fullName evidence="1">PIN domain-containing protein</fullName>
    </recommendedName>
</protein>
<feature type="domain" description="PIN" evidence="1">
    <location>
        <begin position="5"/>
        <end position="118"/>
    </location>
</feature>
<dbReference type="STRING" id="768671.ThimaDRAFT_4667"/>
<proteinExistence type="predicted"/>
<dbReference type="PANTHER" id="PTHR34610">
    <property type="entry name" value="SSL7007 PROTEIN"/>
    <property type="match status" value="1"/>
</dbReference>
<dbReference type="Pfam" id="PF13470">
    <property type="entry name" value="PIN_3"/>
    <property type="match status" value="1"/>
</dbReference>
<dbReference type="Proteomes" id="UP000005459">
    <property type="component" value="Unassembled WGS sequence"/>
</dbReference>
<name>F9UIB4_9GAMM</name>
<keyword evidence="3" id="KW-1185">Reference proteome</keyword>
<dbReference type="RefSeq" id="WP_007195538.1">
    <property type="nucleotide sequence ID" value="NZ_AFWV01000024.1"/>
</dbReference>